<organism evidence="3 4">
    <name type="scientific">Sporolactobacillus nakayamae</name>
    <dbReference type="NCBI Taxonomy" id="269670"/>
    <lineage>
        <taxon>Bacteria</taxon>
        <taxon>Bacillati</taxon>
        <taxon>Bacillota</taxon>
        <taxon>Bacilli</taxon>
        <taxon>Bacillales</taxon>
        <taxon>Sporolactobacillaceae</taxon>
        <taxon>Sporolactobacillus</taxon>
    </lineage>
</organism>
<dbReference type="NCBIfam" id="NF009239">
    <property type="entry name" value="PRK12595.1"/>
    <property type="match status" value="1"/>
</dbReference>
<dbReference type="GO" id="GO:0016832">
    <property type="term" value="F:aldehyde-lyase activity"/>
    <property type="evidence" value="ECO:0007669"/>
    <property type="project" value="InterPro"/>
</dbReference>
<dbReference type="Pfam" id="PF00793">
    <property type="entry name" value="DAHP_synth_1"/>
    <property type="match status" value="1"/>
</dbReference>
<dbReference type="PANTHER" id="PTHR43018">
    <property type="entry name" value="PHOSPHO-2-DEHYDRO-3-DEOXYHEPTONATE ALDOLASE"/>
    <property type="match status" value="1"/>
</dbReference>
<accession>A0A1I2NZ14</accession>
<dbReference type="GO" id="GO:0016740">
    <property type="term" value="F:transferase activity"/>
    <property type="evidence" value="ECO:0007669"/>
    <property type="project" value="UniProtKB-KW"/>
</dbReference>
<dbReference type="OrthoDB" id="9780456at2"/>
<dbReference type="SUPFAM" id="SSF51569">
    <property type="entry name" value="Aldolase"/>
    <property type="match status" value="1"/>
</dbReference>
<gene>
    <name evidence="3" type="ORF">SAMN02982927_00629</name>
</gene>
<name>A0A1I2NZ14_9BACL</name>
<dbReference type="PANTHER" id="PTHR43018:SF2">
    <property type="entry name" value="PHOSPHO-2-DEHYDRO-3-DEOXYHEPTONATE ALDOLASE"/>
    <property type="match status" value="1"/>
</dbReference>
<reference evidence="4" key="1">
    <citation type="submission" date="2016-10" db="EMBL/GenBank/DDBJ databases">
        <authorList>
            <person name="Varghese N."/>
            <person name="Submissions S."/>
        </authorList>
    </citation>
    <scope>NUCLEOTIDE SEQUENCE [LARGE SCALE GENOMIC DNA]</scope>
    <source>
        <strain evidence="4">ATCC 700379</strain>
    </source>
</reference>
<feature type="domain" description="DAHP synthetase I/KDSA" evidence="2">
    <location>
        <begin position="87"/>
        <end position="321"/>
    </location>
</feature>
<dbReference type="Proteomes" id="UP000198752">
    <property type="component" value="Unassembled WGS sequence"/>
</dbReference>
<protein>
    <submittedName>
        <fullName evidence="3">3-deoxy-D-arabinoheptulosonate-7-phosphate synthase</fullName>
    </submittedName>
</protein>
<dbReference type="GO" id="GO:0009073">
    <property type="term" value="P:aromatic amino acid family biosynthetic process"/>
    <property type="evidence" value="ECO:0007669"/>
    <property type="project" value="InterPro"/>
</dbReference>
<evidence type="ECO:0000313" key="4">
    <source>
        <dbReference type="Proteomes" id="UP000198752"/>
    </source>
</evidence>
<dbReference type="Gene3D" id="3.20.20.70">
    <property type="entry name" value="Aldolase class I"/>
    <property type="match status" value="1"/>
</dbReference>
<evidence type="ECO:0000313" key="3">
    <source>
        <dbReference type="EMBL" id="SFG08978.1"/>
    </source>
</evidence>
<sequence>MIITFKHSVTPEMQQAFQSKFREMHKQVVMSGLRMAVVGLDHCQFSDQESEVIEQIVSETPSYVQASRSFHPDNSTVQLPHSKISADTFTIMAGPCSVESEDHIRRMAEIARLGGASVLRGGAFKPRTSPYTFQGLGEKGLRYLRKAADENGMDVITEVMDETHVALVAEYTDVMQIGARNMQNFSLLKSVGKTSVPVALKRGMAASIDDLLNASEYIASGGNTDIILIERGIRTFDHKYTRNTFDVAAVPVLQKLTHYPVIVDPSHAVGFRDLVAPAAYAGTAAGASGMIVEIHDHPEKAVSDGPQALKPNDYLTMTKRAAALRKCMESWEN</sequence>
<dbReference type="InterPro" id="IPR006218">
    <property type="entry name" value="DAHP1/KDSA"/>
</dbReference>
<proteinExistence type="predicted"/>
<dbReference type="NCBIfam" id="NF006421">
    <property type="entry name" value="PRK08673.1"/>
    <property type="match status" value="1"/>
</dbReference>
<evidence type="ECO:0000256" key="1">
    <source>
        <dbReference type="ARBA" id="ARBA00022679"/>
    </source>
</evidence>
<dbReference type="EMBL" id="FOOY01000004">
    <property type="protein sequence ID" value="SFG08978.1"/>
    <property type="molecule type" value="Genomic_DNA"/>
</dbReference>
<keyword evidence="4" id="KW-1185">Reference proteome</keyword>
<dbReference type="STRING" id="269670.SAMN02982927_00629"/>
<keyword evidence="1" id="KW-0808">Transferase</keyword>
<dbReference type="AlphaFoldDB" id="A0A1I2NZ14"/>
<evidence type="ECO:0000259" key="2">
    <source>
        <dbReference type="Pfam" id="PF00793"/>
    </source>
</evidence>
<dbReference type="NCBIfam" id="TIGR01361">
    <property type="entry name" value="DAHP_synth_Bsub"/>
    <property type="match status" value="1"/>
</dbReference>
<dbReference type="InterPro" id="IPR006268">
    <property type="entry name" value="DAHP_syn_2"/>
</dbReference>
<dbReference type="InterPro" id="IPR013785">
    <property type="entry name" value="Aldolase_TIM"/>
</dbReference>
<dbReference type="InterPro" id="IPR052899">
    <property type="entry name" value="Class-I_DAHP_synthase"/>
</dbReference>
<dbReference type="RefSeq" id="WP_093669997.1">
    <property type="nucleotide sequence ID" value="NZ_FOOY01000004.1"/>
</dbReference>